<evidence type="ECO:0000313" key="2">
    <source>
        <dbReference type="Proteomes" id="UP000887540"/>
    </source>
</evidence>
<dbReference type="WBParaSite" id="ACRNAN_scaffold1214.g20128.t1">
    <property type="protein sequence ID" value="ACRNAN_scaffold1214.g20128.t1"/>
    <property type="gene ID" value="ACRNAN_scaffold1214.g20128"/>
</dbReference>
<organism evidence="2 3">
    <name type="scientific">Acrobeloides nanus</name>
    <dbReference type="NCBI Taxonomy" id="290746"/>
    <lineage>
        <taxon>Eukaryota</taxon>
        <taxon>Metazoa</taxon>
        <taxon>Ecdysozoa</taxon>
        <taxon>Nematoda</taxon>
        <taxon>Chromadorea</taxon>
        <taxon>Rhabditida</taxon>
        <taxon>Tylenchina</taxon>
        <taxon>Cephalobomorpha</taxon>
        <taxon>Cephaloboidea</taxon>
        <taxon>Cephalobidae</taxon>
        <taxon>Acrobeloides</taxon>
    </lineage>
</organism>
<accession>A0A914CN68</accession>
<reference evidence="3" key="1">
    <citation type="submission" date="2022-11" db="UniProtKB">
        <authorList>
            <consortium name="WormBaseParasite"/>
        </authorList>
    </citation>
    <scope>IDENTIFICATION</scope>
</reference>
<proteinExistence type="predicted"/>
<keyword evidence="1" id="KW-0472">Membrane</keyword>
<dbReference type="Proteomes" id="UP000887540">
    <property type="component" value="Unplaced"/>
</dbReference>
<keyword evidence="1" id="KW-1133">Transmembrane helix</keyword>
<keyword evidence="2" id="KW-1185">Reference proteome</keyword>
<protein>
    <submittedName>
        <fullName evidence="3">Uncharacterized protein</fullName>
    </submittedName>
</protein>
<evidence type="ECO:0000256" key="1">
    <source>
        <dbReference type="SAM" id="Phobius"/>
    </source>
</evidence>
<dbReference type="AlphaFoldDB" id="A0A914CN68"/>
<evidence type="ECO:0000313" key="3">
    <source>
        <dbReference type="WBParaSite" id="ACRNAN_scaffold1214.g20128.t1"/>
    </source>
</evidence>
<keyword evidence="1" id="KW-0812">Transmembrane</keyword>
<feature type="transmembrane region" description="Helical" evidence="1">
    <location>
        <begin position="37"/>
        <end position="57"/>
    </location>
</feature>
<name>A0A914CN68_9BILA</name>
<sequence>MEISIYNDDSLLEVEEQFSPTQLNLNPSSATFTSPNFIVVLLLASFVIIISITFIAYQRMKTIKHRKGYDQWTP</sequence>